<comment type="caution">
    <text evidence="1">The sequence shown here is derived from an EMBL/GenBank/DDBJ whole genome shotgun (WGS) entry which is preliminary data.</text>
</comment>
<dbReference type="AlphaFoldDB" id="A0A2G5K4T6"/>
<evidence type="ECO:0000313" key="2">
    <source>
        <dbReference type="Proteomes" id="UP000231516"/>
    </source>
</evidence>
<accession>A0A2G5K4T6</accession>
<proteinExistence type="predicted"/>
<protein>
    <submittedName>
        <fullName evidence="1">Uncharacterized protein</fullName>
    </submittedName>
</protein>
<sequence>MPQPSNLTETSIGAMTDAGEFERLATSVLRIADPLYEQIVHTGVNTSGQTIVDPLDGISICQDATGISYAIACEHTITARPSLSDKWLDPTDGDLIKAIRVLKSFKEKNPSFSLRVVLTSKIIPPSKVVQDAKSEAAKHSVELDVWSNDRLSNVLDVHEDGQSIRSKFFGTDQTRLSRDLADEISQWQLSRHAPLTQRDQLIVRDVRAACPSLETISSSVVYLNGSSGAGKSAFCHQLCSAVVDGGGLGFIVTHDVLERTSSLAQAIRESLVAEVPSLALDDPVSELTRLSQGQEVQIWIEDINLSTSPTDLISKLDRSARELDGSKNSPQASPLKVLCPIWPENLRALPTEVNKVVQSRVADLTDFSDHEAREAIQKRRSAAGVELTNVEADEVREDLGNDPLLIGLWTGHGSVNASEVLSEYVANCLLEISKTNSRSVYSLRQSVISIAAWMLENRTNDPSFDQLSAEFESTPVFGDMEAICGGGSLFREVYQGNQSKLGFRHDRVRDFLLIEAISNALKKEDYSHDYLSDPFYSDLVARASVRADIPVKFWEFAKSSIPLICFGALKHCQRGNPSIAKRLLNDCEELVDAGLLENVPKQIRWAIEWQISGLQGSQFKKLIETTKEDTHAGREARVLNGDVKAAANLCYRVEPSSNAPFRDRLIAHARARHGTKWLEGIAALVGDTTNTEKQREAALYLAGECADERLAESVAECWNTMKDHENELSHGMLFAAVSCLSGFDEQTLEDVFKAWEALPTEDPEGKDKSGLSDRRYNVAKYCLAGGLRRVCSDRTLEPLIQLATNNEDMGHVVYACLEQIDHPLAAVFVASYIAGIDQRVEGKKGWFNSLASSRFGLFGSDMDHNVRYSRPALLSLKTDWEKTENEFFFRKRCFQLWRASTNVKQLQLLSEYLPKGLEEELLLSRCHIGDITAIPELRAKIEERRSNGIYWFQFIRKFDSRLFEDLILQKLEEVAVALKTGEKPDYRADRTITDILAERRDEFAESTIIKHWEDLQHRYNYPHVLLCIATPATLRLHARHFEGIEDKEDYFKLLSFAYGFRNPDRSGITEVTQLKAFEPYLDHFKATLIDELWDECNNKGFIDWRIEHLDKRLSEESWAFKQINDEAAFRDLDEQLANGNSVEMAAYSWSSIRRRDSNSPWQLIDTAVRYVQSRASSDAAEFFAELLALIGTRDDLKFLSKQVSAGLLTQEQYEGTVFAVQKRSLI</sequence>
<dbReference type="EMBL" id="MDGM01000012">
    <property type="protein sequence ID" value="PIB24546.1"/>
    <property type="molecule type" value="Genomic_DNA"/>
</dbReference>
<gene>
    <name evidence="1" type="ORF">BFP76_04945</name>
</gene>
<reference evidence="1 2" key="1">
    <citation type="submission" date="2016-08" db="EMBL/GenBank/DDBJ databases">
        <title>Draft genome of Amylibacter sp. strain 4G11.</title>
        <authorList>
            <person name="Wong S.-K."/>
            <person name="Hamasaki K."/>
            <person name="Yoshizawa S."/>
        </authorList>
    </citation>
    <scope>NUCLEOTIDE SEQUENCE [LARGE SCALE GENOMIC DNA]</scope>
    <source>
        <strain evidence="1 2">4G11</strain>
    </source>
</reference>
<dbReference type="Proteomes" id="UP000231516">
    <property type="component" value="Unassembled WGS sequence"/>
</dbReference>
<keyword evidence="2" id="KW-1185">Reference proteome</keyword>
<name>A0A2G5K4T6_9RHOB</name>
<evidence type="ECO:0000313" key="1">
    <source>
        <dbReference type="EMBL" id="PIB24546.1"/>
    </source>
</evidence>
<organism evidence="1 2">
    <name type="scientific">Paramylibacter kogurei</name>
    <dbReference type="NCBI Taxonomy" id="1889778"/>
    <lineage>
        <taxon>Bacteria</taxon>
        <taxon>Pseudomonadati</taxon>
        <taxon>Pseudomonadota</taxon>
        <taxon>Alphaproteobacteria</taxon>
        <taxon>Rhodobacterales</taxon>
        <taxon>Paracoccaceae</taxon>
        <taxon>Paramylibacter</taxon>
    </lineage>
</organism>